<evidence type="ECO:0000313" key="6">
    <source>
        <dbReference type="Proteomes" id="UP000183788"/>
    </source>
</evidence>
<evidence type="ECO:0000256" key="1">
    <source>
        <dbReference type="SAM" id="Phobius"/>
    </source>
</evidence>
<dbReference type="AlphaFoldDB" id="A0A1K1SG53"/>
<dbReference type="EMBL" id="CP140154">
    <property type="protein sequence ID" value="WQG88023.1"/>
    <property type="molecule type" value="Genomic_DNA"/>
</dbReference>
<organism evidence="4 6">
    <name type="scientific">Chitinophaga sancti</name>
    <dbReference type="NCBI Taxonomy" id="1004"/>
    <lineage>
        <taxon>Bacteria</taxon>
        <taxon>Pseudomonadati</taxon>
        <taxon>Bacteroidota</taxon>
        <taxon>Chitinophagia</taxon>
        <taxon>Chitinophagales</taxon>
        <taxon>Chitinophagaceae</taxon>
        <taxon>Chitinophaga</taxon>
    </lineage>
</organism>
<evidence type="ECO:0000313" key="7">
    <source>
        <dbReference type="Proteomes" id="UP001326715"/>
    </source>
</evidence>
<proteinExistence type="predicted"/>
<dbReference type="PANTHER" id="PTHR30273:SF2">
    <property type="entry name" value="PROTEIN FECR"/>
    <property type="match status" value="1"/>
</dbReference>
<keyword evidence="7" id="KW-1185">Reference proteome</keyword>
<reference evidence="5 7" key="2">
    <citation type="submission" date="2023-11" db="EMBL/GenBank/DDBJ databases">
        <title>MicrobeMod: A computational toolkit for identifying prokaryotic methylation and restriction-modification with nanopore sequencing.</title>
        <authorList>
            <person name="Crits-Christoph A."/>
            <person name="Kang S.C."/>
            <person name="Lee H."/>
            <person name="Ostrov N."/>
        </authorList>
    </citation>
    <scope>NUCLEOTIDE SEQUENCE [LARGE SCALE GENOMIC DNA]</scope>
    <source>
        <strain evidence="5 7">ATCC 23090</strain>
    </source>
</reference>
<dbReference type="Pfam" id="PF16344">
    <property type="entry name" value="FecR_C"/>
    <property type="match status" value="1"/>
</dbReference>
<dbReference type="Pfam" id="PF04773">
    <property type="entry name" value="FecR"/>
    <property type="match status" value="1"/>
</dbReference>
<keyword evidence="1" id="KW-0472">Membrane</keyword>
<keyword evidence="1" id="KW-0812">Transmembrane</keyword>
<evidence type="ECO:0000313" key="4">
    <source>
        <dbReference type="EMBL" id="SFW83242.1"/>
    </source>
</evidence>
<evidence type="ECO:0000313" key="5">
    <source>
        <dbReference type="EMBL" id="WQG88023.1"/>
    </source>
</evidence>
<keyword evidence="1" id="KW-1133">Transmembrane helix</keyword>
<dbReference type="InterPro" id="IPR032508">
    <property type="entry name" value="FecR_C"/>
</dbReference>
<dbReference type="InterPro" id="IPR012373">
    <property type="entry name" value="Ferrdict_sens_TM"/>
</dbReference>
<dbReference type="InterPro" id="IPR006860">
    <property type="entry name" value="FecR"/>
</dbReference>
<accession>A0A1K1SG53</accession>
<feature type="domain" description="FecR protein" evidence="2">
    <location>
        <begin position="104"/>
        <end position="195"/>
    </location>
</feature>
<dbReference type="OrthoDB" id="704021at2"/>
<dbReference type="RefSeq" id="WP_072364381.1">
    <property type="nucleotide sequence ID" value="NZ_CP139972.1"/>
</dbReference>
<dbReference type="Proteomes" id="UP000183788">
    <property type="component" value="Unassembled WGS sequence"/>
</dbReference>
<dbReference type="EMBL" id="FPIZ01000022">
    <property type="protein sequence ID" value="SFW83242.1"/>
    <property type="molecule type" value="Genomic_DNA"/>
</dbReference>
<dbReference type="STRING" id="1004.SAMN05661012_05371"/>
<feature type="domain" description="Protein FecR C-terminal" evidence="3">
    <location>
        <begin position="240"/>
        <end position="308"/>
    </location>
</feature>
<reference evidence="4 6" key="1">
    <citation type="submission" date="2016-11" db="EMBL/GenBank/DDBJ databases">
        <authorList>
            <person name="Jaros S."/>
            <person name="Januszkiewicz K."/>
            <person name="Wedrychowicz H."/>
        </authorList>
    </citation>
    <scope>NUCLEOTIDE SEQUENCE [LARGE SCALE GENOMIC DNA]</scope>
    <source>
        <strain evidence="4 6">DSM 784</strain>
    </source>
</reference>
<evidence type="ECO:0000259" key="3">
    <source>
        <dbReference type="Pfam" id="PF16344"/>
    </source>
</evidence>
<sequence length="311" mass="35287">MPPDPTTQLKKYFSGECSREEQQMIEQLLLTEDNQAFSAYLQAEWEAIPTNVIPDQTLAEERYARLLKKIHKKPDYKIWYWAAAIALLLILPLKFLFTGTELETITTGTGEHKDFVLADGSHVWLNCESSITYSKKFKERNITLKGEAYFSVTKDDAHPFIVSFGHYYTRVLGTSFDIKAYGEERPMITVTEGRVSVGGNGGVNYGILKANNRLTLSPREITLEKVPDTMQIVAWQKGEIQFHQTKLPAVVAELERWYNTDLVIANPNANMPSFTVVIKPNTSLDDVLQILSMTNKISYRQADNKILITAN</sequence>
<dbReference type="Gene3D" id="3.55.50.30">
    <property type="match status" value="1"/>
</dbReference>
<dbReference type="PANTHER" id="PTHR30273">
    <property type="entry name" value="PERIPLASMIC SIGNAL SENSOR AND SIGMA FACTOR ACTIVATOR FECR-RELATED"/>
    <property type="match status" value="1"/>
</dbReference>
<dbReference type="Gene3D" id="2.60.120.1440">
    <property type="match status" value="1"/>
</dbReference>
<evidence type="ECO:0000259" key="2">
    <source>
        <dbReference type="Pfam" id="PF04773"/>
    </source>
</evidence>
<dbReference type="Proteomes" id="UP001326715">
    <property type="component" value="Chromosome"/>
</dbReference>
<dbReference type="GO" id="GO:0016989">
    <property type="term" value="F:sigma factor antagonist activity"/>
    <property type="evidence" value="ECO:0007669"/>
    <property type="project" value="TreeGrafter"/>
</dbReference>
<feature type="transmembrane region" description="Helical" evidence="1">
    <location>
        <begin position="78"/>
        <end position="97"/>
    </location>
</feature>
<dbReference type="PIRSF" id="PIRSF018266">
    <property type="entry name" value="FecR"/>
    <property type="match status" value="1"/>
</dbReference>
<protein>
    <submittedName>
        <fullName evidence="5">FecR domain-containing protein</fullName>
    </submittedName>
    <submittedName>
        <fullName evidence="4">FecR family protein</fullName>
    </submittedName>
</protein>
<gene>
    <name evidence="4" type="ORF">SAMN05661012_05371</name>
    <name evidence="5" type="ORF">SR876_24150</name>
</gene>
<name>A0A1K1SG53_9BACT</name>